<dbReference type="EC" id="2.4.-.-" evidence="2"/>
<evidence type="ECO:0000313" key="2">
    <source>
        <dbReference type="EMBL" id="MFC4636285.1"/>
    </source>
</evidence>
<dbReference type="InterPro" id="IPR001296">
    <property type="entry name" value="Glyco_trans_1"/>
</dbReference>
<keyword evidence="3" id="KW-1185">Reference proteome</keyword>
<organism evidence="2 3">
    <name type="scientific">Dokdonia ponticola</name>
    <dbReference type="NCBI Taxonomy" id="2041041"/>
    <lineage>
        <taxon>Bacteria</taxon>
        <taxon>Pseudomonadati</taxon>
        <taxon>Bacteroidota</taxon>
        <taxon>Flavobacteriia</taxon>
        <taxon>Flavobacteriales</taxon>
        <taxon>Flavobacteriaceae</taxon>
        <taxon>Dokdonia</taxon>
    </lineage>
</organism>
<dbReference type="SUPFAM" id="SSF53756">
    <property type="entry name" value="UDP-Glycosyltransferase/glycogen phosphorylase"/>
    <property type="match status" value="1"/>
</dbReference>
<dbReference type="PANTHER" id="PTHR45947:SF3">
    <property type="entry name" value="SULFOQUINOVOSYL TRANSFERASE SQD2"/>
    <property type="match status" value="1"/>
</dbReference>
<evidence type="ECO:0000259" key="1">
    <source>
        <dbReference type="Pfam" id="PF00534"/>
    </source>
</evidence>
<feature type="domain" description="Glycosyl transferase family 1" evidence="1">
    <location>
        <begin position="212"/>
        <end position="341"/>
    </location>
</feature>
<dbReference type="CDD" id="cd03801">
    <property type="entry name" value="GT4_PimA-like"/>
    <property type="match status" value="1"/>
</dbReference>
<name>A0ABV9I2D3_9FLAO</name>
<dbReference type="InterPro" id="IPR050194">
    <property type="entry name" value="Glycosyltransferase_grp1"/>
</dbReference>
<dbReference type="Pfam" id="PF00534">
    <property type="entry name" value="Glycos_transf_1"/>
    <property type="match status" value="1"/>
</dbReference>
<proteinExistence type="predicted"/>
<evidence type="ECO:0000313" key="3">
    <source>
        <dbReference type="Proteomes" id="UP001596043"/>
    </source>
</evidence>
<dbReference type="EMBL" id="JBHSFV010000017">
    <property type="protein sequence ID" value="MFC4636285.1"/>
    <property type="molecule type" value="Genomic_DNA"/>
</dbReference>
<comment type="caution">
    <text evidence="2">The sequence shown here is derived from an EMBL/GenBank/DDBJ whole genome shotgun (WGS) entry which is preliminary data.</text>
</comment>
<dbReference type="RefSeq" id="WP_379982333.1">
    <property type="nucleotide sequence ID" value="NZ_JBHSFV010000017.1"/>
</dbReference>
<dbReference type="GO" id="GO:0016757">
    <property type="term" value="F:glycosyltransferase activity"/>
    <property type="evidence" value="ECO:0007669"/>
    <property type="project" value="UniProtKB-KW"/>
</dbReference>
<keyword evidence="2" id="KW-0808">Transferase</keyword>
<protein>
    <submittedName>
        <fullName evidence="2">Glycosyltransferase family 4 protein</fullName>
        <ecNumber evidence="2">2.4.-.-</ecNumber>
    </submittedName>
</protein>
<dbReference type="Proteomes" id="UP001596043">
    <property type="component" value="Unassembled WGS sequence"/>
</dbReference>
<dbReference type="PANTHER" id="PTHR45947">
    <property type="entry name" value="SULFOQUINOVOSYL TRANSFERASE SQD2"/>
    <property type="match status" value="1"/>
</dbReference>
<reference evidence="3" key="1">
    <citation type="journal article" date="2019" name="Int. J. Syst. Evol. Microbiol.">
        <title>The Global Catalogue of Microorganisms (GCM) 10K type strain sequencing project: providing services to taxonomists for standard genome sequencing and annotation.</title>
        <authorList>
            <consortium name="The Broad Institute Genomics Platform"/>
            <consortium name="The Broad Institute Genome Sequencing Center for Infectious Disease"/>
            <person name="Wu L."/>
            <person name="Ma J."/>
        </authorList>
    </citation>
    <scope>NUCLEOTIDE SEQUENCE [LARGE SCALE GENOMIC DNA]</scope>
    <source>
        <strain evidence="3">YJ-61-S</strain>
    </source>
</reference>
<dbReference type="Gene3D" id="3.40.50.2000">
    <property type="entry name" value="Glycogen Phosphorylase B"/>
    <property type="match status" value="1"/>
</dbReference>
<accession>A0ABV9I2D3</accession>
<keyword evidence="2" id="KW-0328">Glycosyltransferase</keyword>
<sequence length="386" mass="43313">MKPKVVLIGPIGDYGGRDVEAQLITKALEKDFEVQLLSTGVISSASFALSESTITSFLSIQKLQFKKSWLLRCTAYLSFLIHKRKQPPYMYVKNKLSLGWYDFRKSAHAFIYKEIDTADVVLFIGQLTSTFLEEVITYCDTVNIPLLVRTTGTIVLHPTYDIGYLSKVTRYIHHSASNAARMPSALQTSYVLIDQAATTEAMLLEIPVLHTTVKKYGFIGRLSKEKGLLELLNMIDLAPDETLHIAGDGPLQEDVQSAIAGYDAITYLGQLSRADLKAFYENVDCVIISSFEESGPLVGLEAMAAGKLIISTDVGAMKDRLEAIDPCFWFDIQQPETFKKQKKMISALQADEVRRISVSLRQRYTSKYTKHLISERYRHIVSEVVS</sequence>
<gene>
    <name evidence="2" type="ORF">ACFO3O_20430</name>
</gene>